<proteinExistence type="predicted"/>
<name>A0A218VB92_9PASE</name>
<sequence>MIFTLFLKSMPSLLVSWCLLVMLQIEARLAGRSMSFPVEHVTAGTCSRSCNWGISEWEMMDW</sequence>
<evidence type="ECO:0000313" key="2">
    <source>
        <dbReference type="EMBL" id="OWK63020.1"/>
    </source>
</evidence>
<dbReference type="Proteomes" id="UP000197619">
    <property type="component" value="Unassembled WGS sequence"/>
</dbReference>
<accession>A0A218VB92</accession>
<gene>
    <name evidence="2" type="ORF">RLOC_00000590</name>
</gene>
<feature type="chain" id="PRO_5012465534" evidence="1">
    <location>
        <begin position="31"/>
        <end position="62"/>
    </location>
</feature>
<comment type="caution">
    <text evidence="2">The sequence shown here is derived from an EMBL/GenBank/DDBJ whole genome shotgun (WGS) entry which is preliminary data.</text>
</comment>
<feature type="signal peptide" evidence="1">
    <location>
        <begin position="1"/>
        <end position="30"/>
    </location>
</feature>
<evidence type="ECO:0000313" key="3">
    <source>
        <dbReference type="Proteomes" id="UP000197619"/>
    </source>
</evidence>
<keyword evidence="3" id="KW-1185">Reference proteome</keyword>
<keyword evidence="1" id="KW-0732">Signal</keyword>
<protein>
    <submittedName>
        <fullName evidence="2">Uncharacterized protein</fullName>
    </submittedName>
</protein>
<dbReference type="AlphaFoldDB" id="A0A218VB92"/>
<organism evidence="2 3">
    <name type="scientific">Lonchura striata</name>
    <name type="common">white-rumped munia</name>
    <dbReference type="NCBI Taxonomy" id="40157"/>
    <lineage>
        <taxon>Eukaryota</taxon>
        <taxon>Metazoa</taxon>
        <taxon>Chordata</taxon>
        <taxon>Craniata</taxon>
        <taxon>Vertebrata</taxon>
        <taxon>Euteleostomi</taxon>
        <taxon>Archelosauria</taxon>
        <taxon>Archosauria</taxon>
        <taxon>Dinosauria</taxon>
        <taxon>Saurischia</taxon>
        <taxon>Theropoda</taxon>
        <taxon>Coelurosauria</taxon>
        <taxon>Aves</taxon>
        <taxon>Neognathae</taxon>
        <taxon>Neoaves</taxon>
        <taxon>Telluraves</taxon>
        <taxon>Australaves</taxon>
        <taxon>Passeriformes</taxon>
        <taxon>Passeroidea</taxon>
        <taxon>Estrildidae</taxon>
        <taxon>Estrildinae</taxon>
        <taxon>Lonchura</taxon>
    </lineage>
</organism>
<dbReference type="EMBL" id="MUZQ01000017">
    <property type="protein sequence ID" value="OWK63020.1"/>
    <property type="molecule type" value="Genomic_DNA"/>
</dbReference>
<reference evidence="2 3" key="1">
    <citation type="submission" date="2017-05" db="EMBL/GenBank/DDBJ databases">
        <title>Genome of assembly of the Bengalese finch, Lonchura striata domestica.</title>
        <authorList>
            <person name="Colquitt B.M."/>
            <person name="Brainard M.S."/>
        </authorList>
    </citation>
    <scope>NUCLEOTIDE SEQUENCE [LARGE SCALE GENOMIC DNA]</scope>
    <source>
        <strain evidence="2">White83orange57</strain>
    </source>
</reference>
<evidence type="ECO:0000256" key="1">
    <source>
        <dbReference type="SAM" id="SignalP"/>
    </source>
</evidence>